<gene>
    <name evidence="4" type="ORF">DAPPUDRAFT_119850</name>
</gene>
<accession>E9HZN2</accession>
<feature type="region of interest" description="Disordered" evidence="2">
    <location>
        <begin position="169"/>
        <end position="233"/>
    </location>
</feature>
<dbReference type="AlphaFoldDB" id="E9HZN2"/>
<feature type="domain" description="CCHC-type" evidence="3">
    <location>
        <begin position="150"/>
        <end position="164"/>
    </location>
</feature>
<dbReference type="PANTHER" id="PTHR46486">
    <property type="entry name" value="CCHC-TYPE DOMAIN-CONTAINING PROTEIN"/>
    <property type="match status" value="1"/>
</dbReference>
<dbReference type="STRING" id="6669.E9HZN2"/>
<evidence type="ECO:0000313" key="4">
    <source>
        <dbReference type="EMBL" id="EFX62798.1"/>
    </source>
</evidence>
<keyword evidence="5" id="KW-1185">Reference proteome</keyword>
<sequence length="553" mass="61664">MRYEDTFEIGFGNPFPRLQLLSVYRFVTGLGLSESKILAIAPVLLVGDQHCIEGRQINVLIKDPNVEERFVRVFDYPANANMEVMKVRLREFGTVLDLRRDRYAGATAGMISCLTGQLTVRMTLNSPIPSYLQVGEHKVYIRYANQPVTCRECNLPGHMALDCPARKNRLLPAPPKIVPQKTNGGKEKSMAAALQSASRPPSTPTEFPPLPDRSWTEVSRRKKNQNKTEGDETVLVPETPPIIVLPSAESSTEIVVESQDMETLSAEPTPTGEAPEGGNNPFHSSRSCVGGFSGGLELVDVWKALRPRDSGHTYFHQGGSARIDRIYCSRSIRQEFTLITTDTTYVTDYAVLHAACSILPVIPTPRPPRPSIWKLNTKILSEDAFRRQLTTFIRHAAALPLKSVNVVTWWDSVFKPGVKRIAQSYCRRRASLVKEMGQFYQNCLAEITDPTTELDWPTFQALREEAREWHLRDLMGAKIRSRSVTDSDIDSPSIFHVRKEKSNGRSVNIVELHTDAEGQLLDLGAINATLTNGFCCNPVVSEPSVIGSCLFRA</sequence>
<evidence type="ECO:0000259" key="3">
    <source>
        <dbReference type="PROSITE" id="PS50158"/>
    </source>
</evidence>
<dbReference type="HOGENOM" id="CLU_036338_0_0_1"/>
<keyword evidence="1" id="KW-0479">Metal-binding</keyword>
<protein>
    <recommendedName>
        <fullName evidence="3">CCHC-type domain-containing protein</fullName>
    </recommendedName>
</protein>
<dbReference type="GO" id="GO:0008270">
    <property type="term" value="F:zinc ion binding"/>
    <property type="evidence" value="ECO:0007669"/>
    <property type="project" value="UniProtKB-KW"/>
</dbReference>
<dbReference type="PROSITE" id="PS50158">
    <property type="entry name" value="ZF_CCHC"/>
    <property type="match status" value="1"/>
</dbReference>
<dbReference type="InterPro" id="IPR001878">
    <property type="entry name" value="Znf_CCHC"/>
</dbReference>
<evidence type="ECO:0000256" key="1">
    <source>
        <dbReference type="PROSITE-ProRule" id="PRU00047"/>
    </source>
</evidence>
<dbReference type="EMBL" id="GL733380">
    <property type="protein sequence ID" value="EFX62798.1"/>
    <property type="molecule type" value="Genomic_DNA"/>
</dbReference>
<dbReference type="InParanoid" id="E9HZN2"/>
<dbReference type="InterPro" id="IPR036691">
    <property type="entry name" value="Endo/exonu/phosph_ase_sf"/>
</dbReference>
<dbReference type="Proteomes" id="UP000000305">
    <property type="component" value="Unassembled WGS sequence"/>
</dbReference>
<evidence type="ECO:0000313" key="5">
    <source>
        <dbReference type="Proteomes" id="UP000000305"/>
    </source>
</evidence>
<dbReference type="InterPro" id="IPR036875">
    <property type="entry name" value="Znf_CCHC_sf"/>
</dbReference>
<feature type="compositionally biased region" description="Pro residues" evidence="2">
    <location>
        <begin position="201"/>
        <end position="211"/>
    </location>
</feature>
<keyword evidence="1" id="KW-0863">Zinc-finger</keyword>
<keyword evidence="1" id="KW-0862">Zinc</keyword>
<name>E9HZN2_DAPPU</name>
<proteinExistence type="predicted"/>
<evidence type="ECO:0000256" key="2">
    <source>
        <dbReference type="SAM" id="MobiDB-lite"/>
    </source>
</evidence>
<dbReference type="GO" id="GO:0003676">
    <property type="term" value="F:nucleic acid binding"/>
    <property type="evidence" value="ECO:0007669"/>
    <property type="project" value="InterPro"/>
</dbReference>
<dbReference type="KEGG" id="dpx:DAPPUDRAFT_119850"/>
<reference evidence="4 5" key="1">
    <citation type="journal article" date="2011" name="Science">
        <title>The ecoresponsive genome of Daphnia pulex.</title>
        <authorList>
            <person name="Colbourne J.K."/>
            <person name="Pfrender M.E."/>
            <person name="Gilbert D."/>
            <person name="Thomas W.K."/>
            <person name="Tucker A."/>
            <person name="Oakley T.H."/>
            <person name="Tokishita S."/>
            <person name="Aerts A."/>
            <person name="Arnold G.J."/>
            <person name="Basu M.K."/>
            <person name="Bauer D.J."/>
            <person name="Caceres C.E."/>
            <person name="Carmel L."/>
            <person name="Casola C."/>
            <person name="Choi J.H."/>
            <person name="Detter J.C."/>
            <person name="Dong Q."/>
            <person name="Dusheyko S."/>
            <person name="Eads B.D."/>
            <person name="Frohlich T."/>
            <person name="Geiler-Samerotte K.A."/>
            <person name="Gerlach D."/>
            <person name="Hatcher P."/>
            <person name="Jogdeo S."/>
            <person name="Krijgsveld J."/>
            <person name="Kriventseva E.V."/>
            <person name="Kultz D."/>
            <person name="Laforsch C."/>
            <person name="Lindquist E."/>
            <person name="Lopez J."/>
            <person name="Manak J.R."/>
            <person name="Muller J."/>
            <person name="Pangilinan J."/>
            <person name="Patwardhan R.P."/>
            <person name="Pitluck S."/>
            <person name="Pritham E.J."/>
            <person name="Rechtsteiner A."/>
            <person name="Rho M."/>
            <person name="Rogozin I.B."/>
            <person name="Sakarya O."/>
            <person name="Salamov A."/>
            <person name="Schaack S."/>
            <person name="Shapiro H."/>
            <person name="Shiga Y."/>
            <person name="Skalitzky C."/>
            <person name="Smith Z."/>
            <person name="Souvorov A."/>
            <person name="Sung W."/>
            <person name="Tang Z."/>
            <person name="Tsuchiya D."/>
            <person name="Tu H."/>
            <person name="Vos H."/>
            <person name="Wang M."/>
            <person name="Wolf Y.I."/>
            <person name="Yamagata H."/>
            <person name="Yamada T."/>
            <person name="Ye Y."/>
            <person name="Shaw J.R."/>
            <person name="Andrews J."/>
            <person name="Crease T.J."/>
            <person name="Tang H."/>
            <person name="Lucas S.M."/>
            <person name="Robertson H.M."/>
            <person name="Bork P."/>
            <person name="Koonin E.V."/>
            <person name="Zdobnov E.M."/>
            <person name="Grigoriev I.V."/>
            <person name="Lynch M."/>
            <person name="Boore J.L."/>
        </authorList>
    </citation>
    <scope>NUCLEOTIDE SEQUENCE [LARGE SCALE GENOMIC DNA]</scope>
</reference>
<dbReference type="SUPFAM" id="SSF56219">
    <property type="entry name" value="DNase I-like"/>
    <property type="match status" value="1"/>
</dbReference>
<dbReference type="OrthoDB" id="5990267at2759"/>
<dbReference type="PANTHER" id="PTHR46486:SF1">
    <property type="entry name" value="CCHC-TYPE DOMAIN-CONTAINING PROTEIN"/>
    <property type="match status" value="1"/>
</dbReference>
<organism evidence="4 5">
    <name type="scientific">Daphnia pulex</name>
    <name type="common">Water flea</name>
    <dbReference type="NCBI Taxonomy" id="6669"/>
    <lineage>
        <taxon>Eukaryota</taxon>
        <taxon>Metazoa</taxon>
        <taxon>Ecdysozoa</taxon>
        <taxon>Arthropoda</taxon>
        <taxon>Crustacea</taxon>
        <taxon>Branchiopoda</taxon>
        <taxon>Diplostraca</taxon>
        <taxon>Cladocera</taxon>
        <taxon>Anomopoda</taxon>
        <taxon>Daphniidae</taxon>
        <taxon>Daphnia</taxon>
    </lineage>
</organism>
<dbReference type="SUPFAM" id="SSF57756">
    <property type="entry name" value="Retrovirus zinc finger-like domains"/>
    <property type="match status" value="1"/>
</dbReference>
<dbReference type="PhylomeDB" id="E9HZN2"/>